<feature type="compositionally biased region" description="Low complexity" evidence="1">
    <location>
        <begin position="442"/>
        <end position="459"/>
    </location>
</feature>
<accession>N6UAE3</accession>
<feature type="region of interest" description="Disordered" evidence="1">
    <location>
        <begin position="433"/>
        <end position="466"/>
    </location>
</feature>
<feature type="compositionally biased region" description="Pro residues" evidence="1">
    <location>
        <begin position="17"/>
        <end position="27"/>
    </location>
</feature>
<evidence type="ECO:0000256" key="1">
    <source>
        <dbReference type="SAM" id="MobiDB-lite"/>
    </source>
</evidence>
<feature type="compositionally biased region" description="Low complexity" evidence="1">
    <location>
        <begin position="7"/>
        <end position="16"/>
    </location>
</feature>
<dbReference type="OrthoDB" id="10072397at2759"/>
<sequence>VNGVAWPSSEPSRSRTPSPPPALPKAAPPSRAQIVTETSLLSDVVETPASFEVPPELPKSRPPLRVTAEVDGIHQALKAIVIPLEEMSQATFHNHVKAEVYRAENSSAVTSDSELSFVNFYDVEHSQIVRKSKNEDIHIPIKATPLGVSYRPIEDGNETVHPGEQLENGYGEDHVARSRVLFGENKGESGSFVKAPPTVKARNFGQERVALRRHLSESSLLDDSFDAPPKVIHPKKDNTLISKIYKDPKVRLFALHSREETPSMEETYNTSSFNSHRSVEAKEIQSETSSIYLSKEILHSSDDGLTSEYDSGKTGRISFFSSEEDLLSLNSDSSHVVDTRNHAMASGEPHFDHYYMASPPATPSTKKFIYGSQEDLLSLEEVTCIRPRKDNTLISKIYQDPNVRNFALKTHKNKLPDSLSSKPKQRESLDHAFSVETRGRTSSHASRAAINSSSSAEISLEMHPEEQNADPSLYAHQVDNVEHEAVDLDVEEIAKRRVVRQALGKFQKSEIEPRQVQMHRNSSVDESNSVRVSVRELKNKFETNDNNNKPVVSSLTARSLSTQVKAALKR</sequence>
<name>N6UAE3_DENPD</name>
<dbReference type="AlphaFoldDB" id="N6UAE3"/>
<dbReference type="EMBL" id="KB740848">
    <property type="protein sequence ID" value="ENN78705.1"/>
    <property type="molecule type" value="Genomic_DNA"/>
</dbReference>
<gene>
    <name evidence="2" type="ORF">YQE_04877</name>
</gene>
<protein>
    <submittedName>
        <fullName evidence="2">Uncharacterized protein</fullName>
    </submittedName>
</protein>
<reference evidence="2" key="1">
    <citation type="journal article" date="2013" name="Genome Biol.">
        <title>Draft genome of the mountain pine beetle, Dendroctonus ponderosae Hopkins, a major forest pest.</title>
        <authorList>
            <person name="Keeling C.I."/>
            <person name="Yuen M.M."/>
            <person name="Liao N.Y."/>
            <person name="Docking T.R."/>
            <person name="Chan S.K."/>
            <person name="Taylor G.A."/>
            <person name="Palmquist D.L."/>
            <person name="Jackman S.D."/>
            <person name="Nguyen A."/>
            <person name="Li M."/>
            <person name="Henderson H."/>
            <person name="Janes J.K."/>
            <person name="Zhao Y."/>
            <person name="Pandoh P."/>
            <person name="Moore R."/>
            <person name="Sperling F.A."/>
            <person name="Huber D.P."/>
            <person name="Birol I."/>
            <person name="Jones S.J."/>
            <person name="Bohlmann J."/>
        </authorList>
    </citation>
    <scope>NUCLEOTIDE SEQUENCE</scope>
</reference>
<dbReference type="HOGENOM" id="CLU_478665_0_0_1"/>
<feature type="non-terminal residue" evidence="2">
    <location>
        <position position="1"/>
    </location>
</feature>
<proteinExistence type="predicted"/>
<evidence type="ECO:0000313" key="2">
    <source>
        <dbReference type="EMBL" id="ENN78705.1"/>
    </source>
</evidence>
<organism evidence="2">
    <name type="scientific">Dendroctonus ponderosae</name>
    <name type="common">Mountain pine beetle</name>
    <dbReference type="NCBI Taxonomy" id="77166"/>
    <lineage>
        <taxon>Eukaryota</taxon>
        <taxon>Metazoa</taxon>
        <taxon>Ecdysozoa</taxon>
        <taxon>Arthropoda</taxon>
        <taxon>Hexapoda</taxon>
        <taxon>Insecta</taxon>
        <taxon>Pterygota</taxon>
        <taxon>Neoptera</taxon>
        <taxon>Endopterygota</taxon>
        <taxon>Coleoptera</taxon>
        <taxon>Polyphaga</taxon>
        <taxon>Cucujiformia</taxon>
        <taxon>Curculionidae</taxon>
        <taxon>Scolytinae</taxon>
        <taxon>Dendroctonus</taxon>
    </lineage>
</organism>
<feature type="region of interest" description="Disordered" evidence="1">
    <location>
        <begin position="1"/>
        <end position="31"/>
    </location>
</feature>